<sequence>MSDTTLTTLQSLESIRQRLLDLSKRNQLLSYKEKVRTVHIVDTPLDKVFNQLVRAGKSMTFAPLPIDMPIDMPKELTMTHVNPEVLSPPLSIPSKSKQENLLHTAHQDEVLERRCKKLAREARTAIEETGSNLLYLAVGFLEWFSDKQTTEPIKAPLILIPVKLERVRFSTVYQYVLSCWDENIETNISLAEKLANDFNLVLPVFSENSEPGQYLAQVAEMAKEIPRWQVVPDIRLDFFSFTKLLMYKDLNSLADNAKLADNANLKQIIGENPPFE</sequence>
<reference evidence="1" key="1">
    <citation type="submission" date="2023-06" db="EMBL/GenBank/DDBJ databases">
        <title>Uncultivated large filamentous bacteria from sulfidic sediments reveal new species and different genomic features in energy metabolism and defense.</title>
        <authorList>
            <person name="Fonseca A."/>
        </authorList>
    </citation>
    <scope>NUCLEOTIDE SEQUENCE</scope>
    <source>
        <strain evidence="1">HSG4</strain>
    </source>
</reference>
<dbReference type="EMBL" id="JAUCGM010000944">
    <property type="protein sequence ID" value="MDM8563891.1"/>
    <property type="molecule type" value="Genomic_DNA"/>
</dbReference>
<protein>
    <submittedName>
        <fullName evidence="1">DUF4011 domain-containing protein</fullName>
    </submittedName>
</protein>
<comment type="caution">
    <text evidence="1">The sequence shown here is derived from an EMBL/GenBank/DDBJ whole genome shotgun (WGS) entry which is preliminary data.</text>
</comment>
<organism evidence="1 2">
    <name type="scientific">Candidatus Marithioploca araucensis</name>
    <dbReference type="NCBI Taxonomy" id="70273"/>
    <lineage>
        <taxon>Bacteria</taxon>
        <taxon>Pseudomonadati</taxon>
        <taxon>Pseudomonadota</taxon>
        <taxon>Gammaproteobacteria</taxon>
        <taxon>Thiotrichales</taxon>
        <taxon>Thiotrichaceae</taxon>
        <taxon>Candidatus Marithioploca</taxon>
    </lineage>
</organism>
<gene>
    <name evidence="1" type="ORF">QUF54_11110</name>
</gene>
<dbReference type="Proteomes" id="UP001171945">
    <property type="component" value="Unassembled WGS sequence"/>
</dbReference>
<accession>A0ABT7VWH0</accession>
<dbReference type="InterPro" id="IPR025103">
    <property type="entry name" value="DUF4011"/>
</dbReference>
<dbReference type="Pfam" id="PF13195">
    <property type="entry name" value="DUF4011"/>
    <property type="match status" value="1"/>
</dbReference>
<evidence type="ECO:0000313" key="1">
    <source>
        <dbReference type="EMBL" id="MDM8563891.1"/>
    </source>
</evidence>
<keyword evidence="2" id="KW-1185">Reference proteome</keyword>
<name>A0ABT7VWH0_9GAMM</name>
<feature type="non-terminal residue" evidence="1">
    <location>
        <position position="276"/>
    </location>
</feature>
<evidence type="ECO:0000313" key="2">
    <source>
        <dbReference type="Proteomes" id="UP001171945"/>
    </source>
</evidence>
<proteinExistence type="predicted"/>